<keyword evidence="3" id="KW-1185">Reference proteome</keyword>
<feature type="region of interest" description="Disordered" evidence="1">
    <location>
        <begin position="110"/>
        <end position="147"/>
    </location>
</feature>
<feature type="compositionally biased region" description="Basic and acidic residues" evidence="1">
    <location>
        <begin position="112"/>
        <end position="133"/>
    </location>
</feature>
<dbReference type="Proteomes" id="UP001174694">
    <property type="component" value="Unassembled WGS sequence"/>
</dbReference>
<feature type="compositionally biased region" description="Polar residues" evidence="1">
    <location>
        <begin position="1"/>
        <end position="11"/>
    </location>
</feature>
<protein>
    <submittedName>
        <fullName evidence="2">Uncharacterized protein</fullName>
    </submittedName>
</protein>
<reference evidence="2" key="1">
    <citation type="submission" date="2022-07" db="EMBL/GenBank/DDBJ databases">
        <title>Fungi with potential for degradation of polypropylene.</title>
        <authorList>
            <person name="Gostincar C."/>
        </authorList>
    </citation>
    <scope>NUCLEOTIDE SEQUENCE</scope>
    <source>
        <strain evidence="2">EXF-13308</strain>
    </source>
</reference>
<accession>A0AA38RCY3</accession>
<dbReference type="EMBL" id="JANBVO010000018">
    <property type="protein sequence ID" value="KAJ9143678.1"/>
    <property type="molecule type" value="Genomic_DNA"/>
</dbReference>
<organism evidence="2 3">
    <name type="scientific">Pleurostoma richardsiae</name>
    <dbReference type="NCBI Taxonomy" id="41990"/>
    <lineage>
        <taxon>Eukaryota</taxon>
        <taxon>Fungi</taxon>
        <taxon>Dikarya</taxon>
        <taxon>Ascomycota</taxon>
        <taxon>Pezizomycotina</taxon>
        <taxon>Sordariomycetes</taxon>
        <taxon>Sordariomycetidae</taxon>
        <taxon>Calosphaeriales</taxon>
        <taxon>Pleurostomataceae</taxon>
        <taxon>Pleurostoma</taxon>
    </lineage>
</organism>
<evidence type="ECO:0000256" key="1">
    <source>
        <dbReference type="SAM" id="MobiDB-lite"/>
    </source>
</evidence>
<gene>
    <name evidence="2" type="ORF">NKR23_g6413</name>
</gene>
<evidence type="ECO:0000313" key="2">
    <source>
        <dbReference type="EMBL" id="KAJ9143678.1"/>
    </source>
</evidence>
<feature type="region of interest" description="Disordered" evidence="1">
    <location>
        <begin position="1"/>
        <end position="83"/>
    </location>
</feature>
<feature type="compositionally biased region" description="Polar residues" evidence="1">
    <location>
        <begin position="134"/>
        <end position="147"/>
    </location>
</feature>
<name>A0AA38RCY3_9PEZI</name>
<sequence length="147" mass="15151">MTSNYSNNAAPGTNVAGYDDPAGTHGPHASRVANAADPRVDSDRDHRGAPGMTGAGAGNPAATTTSSSTTSGPAAGTTGPKVARDVKGVFAQAHGMGETLRGNINAAIDDFTGDRTKETRDQEVAAKGKREFQNRQFEGSTTGERRY</sequence>
<comment type="caution">
    <text evidence="2">The sequence shown here is derived from an EMBL/GenBank/DDBJ whole genome shotgun (WGS) entry which is preliminary data.</text>
</comment>
<dbReference type="PANTHER" id="PTHR39606:SF1">
    <property type="entry name" value="CELL SURFACE PROTEIN"/>
    <property type="match status" value="1"/>
</dbReference>
<feature type="compositionally biased region" description="Basic and acidic residues" evidence="1">
    <location>
        <begin position="38"/>
        <end position="48"/>
    </location>
</feature>
<proteinExistence type="predicted"/>
<dbReference type="PANTHER" id="PTHR39606">
    <property type="entry name" value="SURFACE PROTEIN, PUTATIVE-RELATED"/>
    <property type="match status" value="1"/>
</dbReference>
<dbReference type="AlphaFoldDB" id="A0AA38RCY3"/>
<feature type="compositionally biased region" description="Low complexity" evidence="1">
    <location>
        <begin position="58"/>
        <end position="80"/>
    </location>
</feature>
<evidence type="ECO:0000313" key="3">
    <source>
        <dbReference type="Proteomes" id="UP001174694"/>
    </source>
</evidence>